<dbReference type="Gene3D" id="3.90.1720.10">
    <property type="entry name" value="endopeptidase domain like (from Nostoc punctiforme)"/>
    <property type="match status" value="1"/>
</dbReference>
<evidence type="ECO:0000313" key="1">
    <source>
        <dbReference type="EMBL" id="OGF39972.1"/>
    </source>
</evidence>
<dbReference type="AlphaFoldDB" id="A0A1F5TLZ3"/>
<name>A0A1F5TLZ3_9BACT</name>
<evidence type="ECO:0000313" key="2">
    <source>
        <dbReference type="Proteomes" id="UP000177579"/>
    </source>
</evidence>
<dbReference type="InterPro" id="IPR038765">
    <property type="entry name" value="Papain-like_cys_pep_sf"/>
</dbReference>
<proteinExistence type="predicted"/>
<organism evidence="1 2">
    <name type="scientific">Candidatus Falkowbacteria bacterium RIFOXYD2_FULL_34_120</name>
    <dbReference type="NCBI Taxonomy" id="1798007"/>
    <lineage>
        <taxon>Bacteria</taxon>
        <taxon>Candidatus Falkowiibacteriota</taxon>
    </lineage>
</organism>
<dbReference type="Proteomes" id="UP000177579">
    <property type="component" value="Unassembled WGS sequence"/>
</dbReference>
<reference evidence="1 2" key="1">
    <citation type="journal article" date="2016" name="Nat. Commun.">
        <title>Thousands of microbial genomes shed light on interconnected biogeochemical processes in an aquifer system.</title>
        <authorList>
            <person name="Anantharaman K."/>
            <person name="Brown C.T."/>
            <person name="Hug L.A."/>
            <person name="Sharon I."/>
            <person name="Castelle C.J."/>
            <person name="Probst A.J."/>
            <person name="Thomas B.C."/>
            <person name="Singh A."/>
            <person name="Wilkins M.J."/>
            <person name="Karaoz U."/>
            <person name="Brodie E.L."/>
            <person name="Williams K.H."/>
            <person name="Hubbard S.S."/>
            <person name="Banfield J.F."/>
        </authorList>
    </citation>
    <scope>NUCLEOTIDE SEQUENCE [LARGE SCALE GENOMIC DNA]</scope>
</reference>
<dbReference type="EMBL" id="MFGO01000039">
    <property type="protein sequence ID" value="OGF39972.1"/>
    <property type="molecule type" value="Genomic_DNA"/>
</dbReference>
<accession>A0A1F5TLZ3</accession>
<gene>
    <name evidence="1" type="ORF">A2531_01975</name>
</gene>
<sequence>MENHQALFLVIIISLLTDKISAKEKKVLNNDIWEKEKRGEPFYLVVQKEIGIKPQNNYKKYSQKRQDIIKNALNYLGLPYDSGESQQNLSIKDEDGDYLLKDNNTGKVYKIKLPDGKRPLVCTDLVVQALEDAGYKIFLEGFDKRRIKTVLKEYFRKNKNDFYIIKLEFFGYNDIDFFPKVLPGDIIVTMHNKEKSGWTGWHTGIVESVNKNGFPETVINSKGHAGVIVTRALSAGSYTDHNYGKIRYDGFFLEGDMVWIVRIRE</sequence>
<dbReference type="SUPFAM" id="SSF54001">
    <property type="entry name" value="Cysteine proteinases"/>
    <property type="match status" value="1"/>
</dbReference>
<comment type="caution">
    <text evidence="1">The sequence shown here is derived from an EMBL/GenBank/DDBJ whole genome shotgun (WGS) entry which is preliminary data.</text>
</comment>
<protein>
    <submittedName>
        <fullName evidence="1">Uncharacterized protein</fullName>
    </submittedName>
</protein>